<sequence length="671" mass="75363">MSSRALRKVQREREEQKRLQKAQEEQQDEEEESDDEASSAPAVHKGLFAMLNEDDEEDEEDDDEPQETPLRADPVPEAPASNKVGAKKKKKKKKKAKAEPEATTQSGPHSTATSSQLDEIDLALQALAMEAPRREEPSEPAKEIPPETVEICRLLSIDSQYLHATNEMRRLFGRAALENDQDEEQGAGDRNRARRAQQQNQGGRNLRSITLRKNPFIHGKEEWPPGTSGGLSMELVEKRDDGSVEYRFVHSPAYQDVQRQYLACVESMDPNRILELLHYNPYHIATLFQAAEMAKHHREHTRSRDLLERALFNYGRVIHSSFSKNLAEGKTRLSFQRPENREFWLIVQRYVSNLSSLGTWRTAYEWTKLLLSLDPAEDPLGTCVMFDQYALRSRQYQPFLDLVNSEFFKSRWIKFPNIQTSAALAYSQTQQPQLARSTLKASIETHPWFATRILQELDISPLPPPIWGHQPASPLNALLSEMIRLSARNVWNTPEATSLLVEVAHTAQPGPATIDTAHHEITANLARQVLLLDEPPLIALLPRSMTSTMTSNSDPIPPEDSIISYSTDAPGPAGATNNVQNTPSGIPGGSQGAFDRLIDLMLPFVRRGAANPGNEAGRGLPVDGIIAEDILAMLPPGDWDEEETRNRINELIENRRAAVEEDGSDEHSDNE</sequence>
<dbReference type="Proteomes" id="UP000800041">
    <property type="component" value="Unassembled WGS sequence"/>
</dbReference>
<dbReference type="OrthoDB" id="205993at2759"/>
<feature type="compositionally biased region" description="Polar residues" evidence="1">
    <location>
        <begin position="102"/>
        <end position="116"/>
    </location>
</feature>
<feature type="compositionally biased region" description="Basic and acidic residues" evidence="1">
    <location>
        <begin position="9"/>
        <end position="24"/>
    </location>
</feature>
<accession>A0A6G1H062</accession>
<dbReference type="PANTHER" id="PTHR22684:SF0">
    <property type="entry name" value="RIBOSOME QUALITY CONTROL COMPLEX SUBUNIT TCF25"/>
    <property type="match status" value="1"/>
</dbReference>
<dbReference type="Pfam" id="PF04910">
    <property type="entry name" value="Tcf25"/>
    <property type="match status" value="1"/>
</dbReference>
<dbReference type="GO" id="GO:1990112">
    <property type="term" value="C:RQC complex"/>
    <property type="evidence" value="ECO:0007669"/>
    <property type="project" value="TreeGrafter"/>
</dbReference>
<protein>
    <submittedName>
        <fullName evidence="2">DUF654-domain-containing protein</fullName>
    </submittedName>
</protein>
<evidence type="ECO:0000313" key="2">
    <source>
        <dbReference type="EMBL" id="KAF1986606.1"/>
    </source>
</evidence>
<evidence type="ECO:0000256" key="1">
    <source>
        <dbReference type="SAM" id="MobiDB-lite"/>
    </source>
</evidence>
<keyword evidence="3" id="KW-1185">Reference proteome</keyword>
<feature type="compositionally biased region" description="Basic residues" evidence="1">
    <location>
        <begin position="85"/>
        <end position="96"/>
    </location>
</feature>
<reference evidence="2" key="1">
    <citation type="journal article" date="2020" name="Stud. Mycol.">
        <title>101 Dothideomycetes genomes: a test case for predicting lifestyles and emergence of pathogens.</title>
        <authorList>
            <person name="Haridas S."/>
            <person name="Albert R."/>
            <person name="Binder M."/>
            <person name="Bloem J."/>
            <person name="Labutti K."/>
            <person name="Salamov A."/>
            <person name="Andreopoulos B."/>
            <person name="Baker S."/>
            <person name="Barry K."/>
            <person name="Bills G."/>
            <person name="Bluhm B."/>
            <person name="Cannon C."/>
            <person name="Castanera R."/>
            <person name="Culley D."/>
            <person name="Daum C."/>
            <person name="Ezra D."/>
            <person name="Gonzalez J."/>
            <person name="Henrissat B."/>
            <person name="Kuo A."/>
            <person name="Liang C."/>
            <person name="Lipzen A."/>
            <person name="Lutzoni F."/>
            <person name="Magnuson J."/>
            <person name="Mondo S."/>
            <person name="Nolan M."/>
            <person name="Ohm R."/>
            <person name="Pangilinan J."/>
            <person name="Park H.-J."/>
            <person name="Ramirez L."/>
            <person name="Alfaro M."/>
            <person name="Sun H."/>
            <person name="Tritt A."/>
            <person name="Yoshinaga Y."/>
            <person name="Zwiers L.-H."/>
            <person name="Turgeon B."/>
            <person name="Goodwin S."/>
            <person name="Spatafora J."/>
            <person name="Crous P."/>
            <person name="Grigoriev I."/>
        </authorList>
    </citation>
    <scope>NUCLEOTIDE SEQUENCE</scope>
    <source>
        <strain evidence="2">CBS 113979</strain>
    </source>
</reference>
<name>A0A6G1H062_9PEZI</name>
<feature type="compositionally biased region" description="Acidic residues" evidence="1">
    <location>
        <begin position="52"/>
        <end position="66"/>
    </location>
</feature>
<organism evidence="2 3">
    <name type="scientific">Aulographum hederae CBS 113979</name>
    <dbReference type="NCBI Taxonomy" id="1176131"/>
    <lineage>
        <taxon>Eukaryota</taxon>
        <taxon>Fungi</taxon>
        <taxon>Dikarya</taxon>
        <taxon>Ascomycota</taxon>
        <taxon>Pezizomycotina</taxon>
        <taxon>Dothideomycetes</taxon>
        <taxon>Pleosporomycetidae</taxon>
        <taxon>Aulographales</taxon>
        <taxon>Aulographaceae</taxon>
    </lineage>
</organism>
<feature type="compositionally biased region" description="Low complexity" evidence="1">
    <location>
        <begin position="196"/>
        <end position="205"/>
    </location>
</feature>
<gene>
    <name evidence="2" type="ORF">K402DRAFT_393680</name>
</gene>
<feature type="region of interest" description="Disordered" evidence="1">
    <location>
        <begin position="1"/>
        <end position="116"/>
    </location>
</feature>
<feature type="compositionally biased region" description="Acidic residues" evidence="1">
    <location>
        <begin position="25"/>
        <end position="37"/>
    </location>
</feature>
<dbReference type="PANTHER" id="PTHR22684">
    <property type="entry name" value="NULP1-RELATED"/>
    <property type="match status" value="1"/>
</dbReference>
<dbReference type="EMBL" id="ML977156">
    <property type="protein sequence ID" value="KAF1986606.1"/>
    <property type="molecule type" value="Genomic_DNA"/>
</dbReference>
<evidence type="ECO:0000313" key="3">
    <source>
        <dbReference type="Proteomes" id="UP000800041"/>
    </source>
</evidence>
<feature type="region of interest" description="Disordered" evidence="1">
    <location>
        <begin position="177"/>
        <end position="211"/>
    </location>
</feature>
<proteinExistence type="predicted"/>
<dbReference type="AlphaFoldDB" id="A0A6G1H062"/>
<dbReference type="InterPro" id="IPR006994">
    <property type="entry name" value="TCF25/Rqc1"/>
</dbReference>
<dbReference type="GO" id="GO:1990116">
    <property type="term" value="P:ribosome-associated ubiquitin-dependent protein catabolic process"/>
    <property type="evidence" value="ECO:0007669"/>
    <property type="project" value="TreeGrafter"/>
</dbReference>
<dbReference type="GO" id="GO:0072344">
    <property type="term" value="P:rescue of stalled ribosome"/>
    <property type="evidence" value="ECO:0007669"/>
    <property type="project" value="TreeGrafter"/>
</dbReference>